<dbReference type="Gene3D" id="3.40.50.300">
    <property type="entry name" value="P-loop containing nucleotide triphosphate hydrolases"/>
    <property type="match status" value="1"/>
</dbReference>
<evidence type="ECO:0000313" key="5">
    <source>
        <dbReference type="EMBL" id="MFC4314910.1"/>
    </source>
</evidence>
<accession>A0ABV8T703</accession>
<gene>
    <name evidence="5" type="ORF">ACFPN2_37960</name>
</gene>
<dbReference type="InterPro" id="IPR003593">
    <property type="entry name" value="AAA+_ATPase"/>
</dbReference>
<keyword evidence="6" id="KW-1185">Reference proteome</keyword>
<comment type="caution">
    <text evidence="5">The sequence shown here is derived from an EMBL/GenBank/DDBJ whole genome shotgun (WGS) entry which is preliminary data.</text>
</comment>
<dbReference type="SMART" id="SM00382">
    <property type="entry name" value="AAA"/>
    <property type="match status" value="1"/>
</dbReference>
<dbReference type="PANTHER" id="PTHR42781:SF8">
    <property type="entry name" value="BICARBONATE TRANSPORT ATP-BINDING PROTEIN CMPC"/>
    <property type="match status" value="1"/>
</dbReference>
<feature type="domain" description="ABC transporter" evidence="4">
    <location>
        <begin position="4"/>
        <end position="241"/>
    </location>
</feature>
<dbReference type="CDD" id="cd03293">
    <property type="entry name" value="ABC_NrtD_SsuB_transporters"/>
    <property type="match status" value="1"/>
</dbReference>
<dbReference type="RefSeq" id="WP_380606476.1">
    <property type="nucleotide sequence ID" value="NZ_JBHSDU010000015.1"/>
</dbReference>
<dbReference type="InterPro" id="IPR050093">
    <property type="entry name" value="ABC_SmlMolc_Importer"/>
</dbReference>
<name>A0ABV8T703_9GAMM</name>
<proteinExistence type="predicted"/>
<reference evidence="6" key="1">
    <citation type="journal article" date="2019" name="Int. J. Syst. Evol. Microbiol.">
        <title>The Global Catalogue of Microorganisms (GCM) 10K type strain sequencing project: providing services to taxonomists for standard genome sequencing and annotation.</title>
        <authorList>
            <consortium name="The Broad Institute Genomics Platform"/>
            <consortium name="The Broad Institute Genome Sequencing Center for Infectious Disease"/>
            <person name="Wu L."/>
            <person name="Ma J."/>
        </authorList>
    </citation>
    <scope>NUCLEOTIDE SEQUENCE [LARGE SCALE GENOMIC DNA]</scope>
    <source>
        <strain evidence="6">CGMCC 1.10759</strain>
    </source>
</reference>
<dbReference type="Proteomes" id="UP001595904">
    <property type="component" value="Unassembled WGS sequence"/>
</dbReference>
<evidence type="ECO:0000256" key="1">
    <source>
        <dbReference type="ARBA" id="ARBA00022448"/>
    </source>
</evidence>
<dbReference type="PANTHER" id="PTHR42781">
    <property type="entry name" value="SPERMIDINE/PUTRESCINE IMPORT ATP-BINDING PROTEIN POTA"/>
    <property type="match status" value="1"/>
</dbReference>
<dbReference type="PROSITE" id="PS50893">
    <property type="entry name" value="ABC_TRANSPORTER_2"/>
    <property type="match status" value="1"/>
</dbReference>
<dbReference type="InterPro" id="IPR027417">
    <property type="entry name" value="P-loop_NTPase"/>
</dbReference>
<dbReference type="InterPro" id="IPR017871">
    <property type="entry name" value="ABC_transporter-like_CS"/>
</dbReference>
<dbReference type="Pfam" id="PF00005">
    <property type="entry name" value="ABC_tran"/>
    <property type="match status" value="1"/>
</dbReference>
<keyword evidence="3 5" id="KW-0067">ATP-binding</keyword>
<evidence type="ECO:0000259" key="4">
    <source>
        <dbReference type="PROSITE" id="PS50893"/>
    </source>
</evidence>
<organism evidence="5 6">
    <name type="scientific">Steroidobacter flavus</name>
    <dbReference type="NCBI Taxonomy" id="1842136"/>
    <lineage>
        <taxon>Bacteria</taxon>
        <taxon>Pseudomonadati</taxon>
        <taxon>Pseudomonadota</taxon>
        <taxon>Gammaproteobacteria</taxon>
        <taxon>Steroidobacterales</taxon>
        <taxon>Steroidobacteraceae</taxon>
        <taxon>Steroidobacter</taxon>
    </lineage>
</organism>
<keyword evidence="1" id="KW-0813">Transport</keyword>
<dbReference type="SUPFAM" id="SSF52540">
    <property type="entry name" value="P-loop containing nucleoside triphosphate hydrolases"/>
    <property type="match status" value="1"/>
</dbReference>
<dbReference type="PROSITE" id="PS00211">
    <property type="entry name" value="ABC_TRANSPORTER_1"/>
    <property type="match status" value="1"/>
</dbReference>
<dbReference type="InterPro" id="IPR003439">
    <property type="entry name" value="ABC_transporter-like_ATP-bd"/>
</dbReference>
<evidence type="ECO:0000256" key="3">
    <source>
        <dbReference type="ARBA" id="ARBA00022840"/>
    </source>
</evidence>
<dbReference type="EMBL" id="JBHSDU010000015">
    <property type="protein sequence ID" value="MFC4314910.1"/>
    <property type="molecule type" value="Genomic_DNA"/>
</dbReference>
<protein>
    <submittedName>
        <fullName evidence="5">ABC transporter ATP-binding protein</fullName>
    </submittedName>
</protein>
<evidence type="ECO:0000256" key="2">
    <source>
        <dbReference type="ARBA" id="ARBA00022741"/>
    </source>
</evidence>
<dbReference type="GO" id="GO:0005524">
    <property type="term" value="F:ATP binding"/>
    <property type="evidence" value="ECO:0007669"/>
    <property type="project" value="UniProtKB-KW"/>
</dbReference>
<evidence type="ECO:0000313" key="6">
    <source>
        <dbReference type="Proteomes" id="UP001595904"/>
    </source>
</evidence>
<keyword evidence="2" id="KW-0547">Nucleotide-binding</keyword>
<sequence>MASVTVKHLWKEYGDQVVLENLNLHVADREFVTIIGASGCGKTTFLRMLLGVEQPTKGQLLIDGEPVPAEPGPDRGIVFQRYSLFPHLSVLDNLMLGLEFSGSRWLGKLFGGRRRAALEKADSLLEAIGLHTARDKYPSQLSGGMQQRLSIAQSVIREPKILLLDEPFGALDPGITADMHEIILRLWQANRMTVFMITHDLKESFQLGTRLLVFDKRRNDPHAPERYGATVTYDIPLKRKKHTMPHATLTPELLRQ</sequence>